<accession>A0A9J6AYG7</accession>
<comment type="caution">
    <text evidence="1">The sequence shown here is derived from an EMBL/GenBank/DDBJ whole genome shotgun (WGS) entry which is preliminary data.</text>
</comment>
<reference evidence="1 2" key="1">
    <citation type="submission" date="2020-09" db="EMBL/GenBank/DDBJ databases">
        <title>De no assembly of potato wild relative species, Solanum commersonii.</title>
        <authorList>
            <person name="Cho K."/>
        </authorList>
    </citation>
    <scope>NUCLEOTIDE SEQUENCE [LARGE SCALE GENOMIC DNA]</scope>
    <source>
        <strain evidence="1">LZ3.2</strain>
        <tissue evidence="1">Leaf</tissue>
    </source>
</reference>
<protein>
    <submittedName>
        <fullName evidence="1">Uncharacterized protein</fullName>
    </submittedName>
</protein>
<organism evidence="1 2">
    <name type="scientific">Solanum commersonii</name>
    <name type="common">Commerson's wild potato</name>
    <name type="synonym">Commerson's nightshade</name>
    <dbReference type="NCBI Taxonomy" id="4109"/>
    <lineage>
        <taxon>Eukaryota</taxon>
        <taxon>Viridiplantae</taxon>
        <taxon>Streptophyta</taxon>
        <taxon>Embryophyta</taxon>
        <taxon>Tracheophyta</taxon>
        <taxon>Spermatophyta</taxon>
        <taxon>Magnoliopsida</taxon>
        <taxon>eudicotyledons</taxon>
        <taxon>Gunneridae</taxon>
        <taxon>Pentapetalae</taxon>
        <taxon>asterids</taxon>
        <taxon>lamiids</taxon>
        <taxon>Solanales</taxon>
        <taxon>Solanaceae</taxon>
        <taxon>Solanoideae</taxon>
        <taxon>Solaneae</taxon>
        <taxon>Solanum</taxon>
    </lineage>
</organism>
<sequence>MIRVILKLFESLPVRDSYFSYCSRDFQIALYCETEYGIMMLMIHVCRLMLKNVVVLCSYDHWLASVSERISQSDFGNKWTRPYYGGHFCDGYGYAFPSPHDPGTYAAAYGAYPVYGTHRQQVSLKSAAEFLCLNGCACDLAILQDKITFSSSPSTFKNT</sequence>
<evidence type="ECO:0000313" key="2">
    <source>
        <dbReference type="Proteomes" id="UP000824120"/>
    </source>
</evidence>
<keyword evidence="2" id="KW-1185">Reference proteome</keyword>
<gene>
    <name evidence="1" type="ORF">H5410_000992</name>
</gene>
<dbReference type="OrthoDB" id="10509205at2759"/>
<evidence type="ECO:0000313" key="1">
    <source>
        <dbReference type="EMBL" id="KAG5629275.1"/>
    </source>
</evidence>
<name>A0A9J6AYG7_SOLCO</name>
<dbReference type="EMBL" id="JACXVP010000001">
    <property type="protein sequence ID" value="KAG5629275.1"/>
    <property type="molecule type" value="Genomic_DNA"/>
</dbReference>
<dbReference type="Proteomes" id="UP000824120">
    <property type="component" value="Chromosome 1"/>
</dbReference>
<proteinExistence type="predicted"/>
<dbReference type="AlphaFoldDB" id="A0A9J6AYG7"/>